<feature type="region of interest" description="Disordered" evidence="1">
    <location>
        <begin position="1"/>
        <end position="62"/>
    </location>
</feature>
<feature type="region of interest" description="Disordered" evidence="1">
    <location>
        <begin position="639"/>
        <end position="673"/>
    </location>
</feature>
<feature type="compositionally biased region" description="Low complexity" evidence="1">
    <location>
        <begin position="97"/>
        <end position="108"/>
    </location>
</feature>
<dbReference type="AlphaFoldDB" id="A0A409W9A9"/>
<dbReference type="OrthoDB" id="2013972at2759"/>
<gene>
    <name evidence="3" type="ORF">CVT26_011827</name>
</gene>
<dbReference type="InterPro" id="IPR041698">
    <property type="entry name" value="Methyltransf_25"/>
</dbReference>
<feature type="compositionally biased region" description="Low complexity" evidence="1">
    <location>
        <begin position="412"/>
        <end position="425"/>
    </location>
</feature>
<feature type="region of interest" description="Disordered" evidence="1">
    <location>
        <begin position="378"/>
        <end position="462"/>
    </location>
</feature>
<dbReference type="InterPro" id="IPR029063">
    <property type="entry name" value="SAM-dependent_MTases_sf"/>
</dbReference>
<feature type="compositionally biased region" description="Acidic residues" evidence="1">
    <location>
        <begin position="399"/>
        <end position="411"/>
    </location>
</feature>
<organism evidence="3 4">
    <name type="scientific">Gymnopilus dilepis</name>
    <dbReference type="NCBI Taxonomy" id="231916"/>
    <lineage>
        <taxon>Eukaryota</taxon>
        <taxon>Fungi</taxon>
        <taxon>Dikarya</taxon>
        <taxon>Basidiomycota</taxon>
        <taxon>Agaricomycotina</taxon>
        <taxon>Agaricomycetes</taxon>
        <taxon>Agaricomycetidae</taxon>
        <taxon>Agaricales</taxon>
        <taxon>Agaricineae</taxon>
        <taxon>Hymenogastraceae</taxon>
        <taxon>Gymnopilus</taxon>
    </lineage>
</organism>
<protein>
    <recommendedName>
        <fullName evidence="2">Methyltransferase domain-containing protein</fullName>
    </recommendedName>
</protein>
<sequence length="861" mass="96290">MAAASSRPLSQVLPAQSDESQYRKRVRSHYRPFSTLYSAPPYLEFPPEEEEKQPSSSRLLKRASSITGFQALHNMGLSGINFKPKKDPPTTPPAAESGSPNSPRFSSSKTKQRPLRRPSTANNDSLQPPPSSFPPRLKTKRSMNAIMSSPEATASSPSLGSVTPPFRPVLAHPPRPEDPRPSTASGRTVKFKEHQNEDSTTFSSASFKPMDRWQERHKMKYHPYGEEAVYMQAYDSIYLEVDRYFDQLLQRLSRGKPSFHDYEQPPATVLDLGCGQGTWVLRAASAWKDSLITGLDMVNVITDPAFETTENVRFVQGNFLKYKLPFEDGSFELVRMSNIQLGVNRLSWMNVLVEVERVLAINGRLEFVYDDEKFPYADPPPAPKEAPSPRFESRRSSAEYDDYSSDEDTDIDTLQGEESGSGESSTLYDTSRPSSFDESSVEDSPDSPLPSSDTARPLHSPRTATQTFLGARYFSRPPKPVVTDPYFIQTPEAVWLEKSQKCQALESLFQSMLRDPEEYDISAKPHDLLNFMGYIFGDANAKEKETFSISIAEWNSPLSAGDEAEEETESKESVLAPLVDPILSTKKKQWIKLEWEKRRQKKSKDPLGLTEAERAELTLESPIPEVVQPKAAKKLGILEYTPSSSPDASGGSVRGRKTSKTPSPPIPFAPTPQKMMGLSAKAAGRLGVTFTELTAAAAQATVKQRKGIKPKGMVQSPGLLVKSKEGEEYVRVDPLELEMHACKWMHTLLGCRQALAQYVAKFMDEKGMRLINDEMFAHYLSEYEGFFRQRFGWPAGFGHKDEGDLLVEVPEQSPAVPWNTAQSQPDKPIHIRTIRVYHAVKVAPRSTHEATPMLRVSSSYV</sequence>
<evidence type="ECO:0000313" key="4">
    <source>
        <dbReference type="Proteomes" id="UP000284706"/>
    </source>
</evidence>
<feature type="domain" description="Methyltransferase" evidence="2">
    <location>
        <begin position="269"/>
        <end position="363"/>
    </location>
</feature>
<reference evidence="3 4" key="1">
    <citation type="journal article" date="2018" name="Evol. Lett.">
        <title>Horizontal gene cluster transfer increased hallucinogenic mushroom diversity.</title>
        <authorList>
            <person name="Reynolds H.T."/>
            <person name="Vijayakumar V."/>
            <person name="Gluck-Thaler E."/>
            <person name="Korotkin H.B."/>
            <person name="Matheny P.B."/>
            <person name="Slot J.C."/>
        </authorList>
    </citation>
    <scope>NUCLEOTIDE SEQUENCE [LARGE SCALE GENOMIC DNA]</scope>
    <source>
        <strain evidence="3 4">SRW20</strain>
    </source>
</reference>
<keyword evidence="4" id="KW-1185">Reference proteome</keyword>
<dbReference type="InParanoid" id="A0A409W9A9"/>
<name>A0A409W9A9_9AGAR</name>
<accession>A0A409W9A9</accession>
<dbReference type="STRING" id="231916.A0A409W9A9"/>
<evidence type="ECO:0000259" key="2">
    <source>
        <dbReference type="Pfam" id="PF13649"/>
    </source>
</evidence>
<dbReference type="Gene3D" id="3.40.50.150">
    <property type="entry name" value="Vaccinia Virus protein VP39"/>
    <property type="match status" value="1"/>
</dbReference>
<dbReference type="EMBL" id="NHYE01005290">
    <property type="protein sequence ID" value="PPQ75081.1"/>
    <property type="molecule type" value="Genomic_DNA"/>
</dbReference>
<proteinExistence type="predicted"/>
<feature type="compositionally biased region" description="Polar residues" evidence="1">
    <location>
        <begin position="145"/>
        <end position="161"/>
    </location>
</feature>
<dbReference type="Pfam" id="PF13649">
    <property type="entry name" value="Methyltransf_25"/>
    <property type="match status" value="1"/>
</dbReference>
<dbReference type="SUPFAM" id="SSF53335">
    <property type="entry name" value="S-adenosyl-L-methionine-dependent methyltransferases"/>
    <property type="match status" value="1"/>
</dbReference>
<evidence type="ECO:0000313" key="3">
    <source>
        <dbReference type="EMBL" id="PPQ75081.1"/>
    </source>
</evidence>
<feature type="compositionally biased region" description="Polar residues" evidence="1">
    <location>
        <begin position="7"/>
        <end position="19"/>
    </location>
</feature>
<comment type="caution">
    <text evidence="3">The sequence shown here is derived from an EMBL/GenBank/DDBJ whole genome shotgun (WGS) entry which is preliminary data.</text>
</comment>
<dbReference type="Proteomes" id="UP000284706">
    <property type="component" value="Unassembled WGS sequence"/>
</dbReference>
<dbReference type="CDD" id="cd02440">
    <property type="entry name" value="AdoMet_MTases"/>
    <property type="match status" value="1"/>
</dbReference>
<evidence type="ECO:0000256" key="1">
    <source>
        <dbReference type="SAM" id="MobiDB-lite"/>
    </source>
</evidence>
<feature type="region of interest" description="Disordered" evidence="1">
    <location>
        <begin position="77"/>
        <end position="205"/>
    </location>
</feature>